<feature type="transmembrane region" description="Helical" evidence="2">
    <location>
        <begin position="178"/>
        <end position="206"/>
    </location>
</feature>
<proteinExistence type="inferred from homology"/>
<keyword evidence="3" id="KW-0969">Cilium</keyword>
<feature type="transmembrane region" description="Helical" evidence="2">
    <location>
        <begin position="88"/>
        <end position="112"/>
    </location>
</feature>
<dbReference type="SUPFAM" id="SSF160544">
    <property type="entry name" value="EscU C-terminal domain-like"/>
    <property type="match status" value="1"/>
</dbReference>
<keyword evidence="2" id="KW-0472">Membrane</keyword>
<dbReference type="Pfam" id="PF01312">
    <property type="entry name" value="Bac_export_2"/>
    <property type="match status" value="1"/>
</dbReference>
<evidence type="ECO:0000256" key="1">
    <source>
        <dbReference type="ARBA" id="ARBA00010690"/>
    </source>
</evidence>
<dbReference type="InterPro" id="IPR029025">
    <property type="entry name" value="T3SS_substrate_exporter_C"/>
</dbReference>
<keyword evidence="2" id="KW-0812">Transmembrane</keyword>
<protein>
    <submittedName>
        <fullName evidence="3">Flagellar biosynthesis protein FlhB</fullName>
    </submittedName>
</protein>
<comment type="similarity">
    <text evidence="1">Belongs to the type III secretion exporter family.</text>
</comment>
<name>A0A444MEU8_9RHOB</name>
<dbReference type="Proteomes" id="UP000287168">
    <property type="component" value="Unassembled WGS sequence"/>
</dbReference>
<evidence type="ECO:0000256" key="2">
    <source>
        <dbReference type="SAM" id="Phobius"/>
    </source>
</evidence>
<organism evidence="3 4">
    <name type="scientific">Falsigemmobacter intermedius</name>
    <dbReference type="NCBI Taxonomy" id="1553448"/>
    <lineage>
        <taxon>Bacteria</taxon>
        <taxon>Pseudomonadati</taxon>
        <taxon>Pseudomonadota</taxon>
        <taxon>Alphaproteobacteria</taxon>
        <taxon>Rhodobacterales</taxon>
        <taxon>Paracoccaceae</taxon>
        <taxon>Falsigemmobacter</taxon>
    </lineage>
</organism>
<keyword evidence="4" id="KW-1185">Reference proteome</keyword>
<keyword evidence="2" id="KW-1133">Transmembrane helix</keyword>
<dbReference type="Gene3D" id="6.10.250.2080">
    <property type="match status" value="1"/>
</dbReference>
<dbReference type="GO" id="GO:0005886">
    <property type="term" value="C:plasma membrane"/>
    <property type="evidence" value="ECO:0007669"/>
    <property type="project" value="TreeGrafter"/>
</dbReference>
<dbReference type="OrthoDB" id="9807950at2"/>
<dbReference type="PANTHER" id="PTHR30531:SF12">
    <property type="entry name" value="FLAGELLAR BIOSYNTHETIC PROTEIN FLHB"/>
    <property type="match status" value="1"/>
</dbReference>
<dbReference type="GO" id="GO:0009306">
    <property type="term" value="P:protein secretion"/>
    <property type="evidence" value="ECO:0007669"/>
    <property type="project" value="InterPro"/>
</dbReference>
<sequence>MQQDAGEKEFAPSQRRLDDARARGEIPISRDLAAAATTGGLLLAAWIWPQGASGPAAILQGLLERPEAVGHSAGAGILSLTAAVAVPLLPWFVIPAAMVLISLFAQRGLTFATERLQPKLSRISPLAGFKRKFGLTGIVEFLRSTVKLSVIAALLIWLLLSQSGTLLQATALSAGQNIILAANLMGSFLLWLFLLQLTISLADLLWQHFDHHRRLRMTRKEMTDELRSSEGDPHLKAKRRQRSEEIATRNMIADVAKASVVIVNPEHYAVALAWQRGNRHAPVCLAKGTDAIALRIREAAQRANVPIRRDPPAARALYATVAVGEEIRPDHYRAVAAAIRYAESLRRKSSGSWRH</sequence>
<feature type="transmembrane region" description="Helical" evidence="2">
    <location>
        <begin position="32"/>
        <end position="49"/>
    </location>
</feature>
<dbReference type="EMBL" id="SBLC01000004">
    <property type="protein sequence ID" value="RWY43533.1"/>
    <property type="molecule type" value="Genomic_DNA"/>
</dbReference>
<reference evidence="3 4" key="1">
    <citation type="journal article" date="2015" name="Int. J. Syst. Evol. Microbiol.">
        <title>Gemmobacter intermedius sp. nov., isolated from a white stork (Ciconia ciconia).</title>
        <authorList>
            <person name="Kampfer P."/>
            <person name="Jerzak L."/>
            <person name="Wilharm G."/>
            <person name="Golke J."/>
            <person name="Busse H.J."/>
            <person name="Glaeser S.P."/>
        </authorList>
    </citation>
    <scope>NUCLEOTIDE SEQUENCE [LARGE SCALE GENOMIC DNA]</scope>
    <source>
        <strain evidence="3 4">119/4</strain>
    </source>
</reference>
<evidence type="ECO:0000313" key="3">
    <source>
        <dbReference type="EMBL" id="RWY43533.1"/>
    </source>
</evidence>
<dbReference type="AlphaFoldDB" id="A0A444MEU8"/>
<dbReference type="PRINTS" id="PR00950">
    <property type="entry name" value="TYPE3IMSPROT"/>
</dbReference>
<gene>
    <name evidence="3" type="ORF">EP867_03755</name>
</gene>
<dbReference type="Gene3D" id="3.40.1690.10">
    <property type="entry name" value="secretion proteins EscU"/>
    <property type="match status" value="1"/>
</dbReference>
<evidence type="ECO:0000313" key="4">
    <source>
        <dbReference type="Proteomes" id="UP000287168"/>
    </source>
</evidence>
<keyword evidence="3" id="KW-0282">Flagellum</keyword>
<comment type="caution">
    <text evidence="3">The sequence shown here is derived from an EMBL/GenBank/DDBJ whole genome shotgun (WGS) entry which is preliminary data.</text>
</comment>
<dbReference type="RefSeq" id="WP_128486870.1">
    <property type="nucleotide sequence ID" value="NZ_JBHLXB010000050.1"/>
</dbReference>
<keyword evidence="3" id="KW-0966">Cell projection</keyword>
<accession>A0A444MEU8</accession>
<dbReference type="InterPro" id="IPR006135">
    <property type="entry name" value="T3SS_substrate_exporter"/>
</dbReference>
<dbReference type="PANTHER" id="PTHR30531">
    <property type="entry name" value="FLAGELLAR BIOSYNTHETIC PROTEIN FLHB"/>
    <property type="match status" value="1"/>
</dbReference>